<sequence>CFRAYDFKGKNGTSKNGSSKGWGRLSWNWNCLQQFGMDVIGGLKMIKDKSVVVSSFGSACDPYVDALKNSVKKIYPNIFINIIGKDVPADEDRINKLRNDIKFVKIHPGSLKVICWNQGMKLANTEWVLFLDNDTALLKNIDHFIDLAEQQKADFIFTWRHSQPQWINSGVMFVRKNDKTLKFFEDYEANMISGIKRNQNDQYTFINLLNRDSQFVNSVLSSSRDQHFIFDEKNIRFLGIHCDYLNRSDPKSDWLDETCIQHFKGVQNTIITKDEKDNRYKNFINHGIYNLPNKALNNLNHRINL</sequence>
<dbReference type="EMBL" id="UINC01133692">
    <property type="protein sequence ID" value="SVD16774.1"/>
    <property type="molecule type" value="Genomic_DNA"/>
</dbReference>
<feature type="region of interest" description="Disordered" evidence="1">
    <location>
        <begin position="1"/>
        <end position="20"/>
    </location>
</feature>
<evidence type="ECO:0000313" key="3">
    <source>
        <dbReference type="EMBL" id="SVD16774.1"/>
    </source>
</evidence>
<organism evidence="3">
    <name type="scientific">marine metagenome</name>
    <dbReference type="NCBI Taxonomy" id="408172"/>
    <lineage>
        <taxon>unclassified sequences</taxon>
        <taxon>metagenomes</taxon>
        <taxon>ecological metagenomes</taxon>
    </lineage>
</organism>
<dbReference type="AlphaFoldDB" id="A0A382T3N4"/>
<dbReference type="Pfam" id="PF03407">
    <property type="entry name" value="Nucleotid_trans"/>
    <property type="match status" value="1"/>
</dbReference>
<feature type="non-terminal residue" evidence="3">
    <location>
        <position position="1"/>
    </location>
</feature>
<reference evidence="3" key="1">
    <citation type="submission" date="2018-05" db="EMBL/GenBank/DDBJ databases">
        <authorList>
            <person name="Lanie J.A."/>
            <person name="Ng W.-L."/>
            <person name="Kazmierczak K.M."/>
            <person name="Andrzejewski T.M."/>
            <person name="Davidsen T.M."/>
            <person name="Wayne K.J."/>
            <person name="Tettelin H."/>
            <person name="Glass J.I."/>
            <person name="Rusch D."/>
            <person name="Podicherti R."/>
            <person name="Tsui H.-C.T."/>
            <person name="Winkler M.E."/>
        </authorList>
    </citation>
    <scope>NUCLEOTIDE SEQUENCE</scope>
</reference>
<feature type="domain" description="Nucleotide-diphospho-sugar transferase" evidence="2">
    <location>
        <begin position="128"/>
        <end position="250"/>
    </location>
</feature>
<gene>
    <name evidence="3" type="ORF">METZ01_LOCUS369628</name>
</gene>
<accession>A0A382T3N4</accession>
<dbReference type="InterPro" id="IPR005069">
    <property type="entry name" value="Nucl-diP-sugar_transferase"/>
</dbReference>
<dbReference type="SUPFAM" id="SSF53448">
    <property type="entry name" value="Nucleotide-diphospho-sugar transferases"/>
    <property type="match status" value="1"/>
</dbReference>
<dbReference type="Gene3D" id="3.90.550.10">
    <property type="entry name" value="Spore Coat Polysaccharide Biosynthesis Protein SpsA, Chain A"/>
    <property type="match status" value="1"/>
</dbReference>
<evidence type="ECO:0000259" key="2">
    <source>
        <dbReference type="Pfam" id="PF03407"/>
    </source>
</evidence>
<feature type="non-terminal residue" evidence="3">
    <location>
        <position position="305"/>
    </location>
</feature>
<name>A0A382T3N4_9ZZZZ</name>
<protein>
    <recommendedName>
        <fullName evidence="2">Nucleotide-diphospho-sugar transferase domain-containing protein</fullName>
    </recommendedName>
</protein>
<proteinExistence type="predicted"/>
<dbReference type="InterPro" id="IPR029044">
    <property type="entry name" value="Nucleotide-diphossugar_trans"/>
</dbReference>
<evidence type="ECO:0000256" key="1">
    <source>
        <dbReference type="SAM" id="MobiDB-lite"/>
    </source>
</evidence>